<evidence type="ECO:0000256" key="1">
    <source>
        <dbReference type="SAM" id="SignalP"/>
    </source>
</evidence>
<organism evidence="3 4">
    <name type="scientific">Calorimonas adulescens</name>
    <dbReference type="NCBI Taxonomy" id="2606906"/>
    <lineage>
        <taxon>Bacteria</taxon>
        <taxon>Bacillati</taxon>
        <taxon>Bacillota</taxon>
        <taxon>Clostridia</taxon>
        <taxon>Thermoanaerobacterales</taxon>
        <taxon>Thermoanaerobacteraceae</taxon>
        <taxon>Calorimonas</taxon>
    </lineage>
</organism>
<evidence type="ECO:0000259" key="2">
    <source>
        <dbReference type="Pfam" id="PF07833"/>
    </source>
</evidence>
<dbReference type="AlphaFoldDB" id="A0A5D8QEP7"/>
<reference evidence="3 4" key="1">
    <citation type="submission" date="2019-08" db="EMBL/GenBank/DDBJ databases">
        <title>Calorimonas adulescens gen. nov., sp. nov., an anaerobic thermophilic bacterium from Sakhalin hot spring.</title>
        <authorList>
            <person name="Khomyakova M.A."/>
            <person name="Merkel A.Y."/>
            <person name="Novikov A."/>
            <person name="Bonch-Osmolovskaya E.A."/>
            <person name="Slobodkin A.I."/>
        </authorList>
    </citation>
    <scope>NUCLEOTIDE SEQUENCE [LARGE SCALE GENOMIC DNA]</scope>
    <source>
        <strain evidence="3 4">A05MB</strain>
    </source>
</reference>
<protein>
    <submittedName>
        <fullName evidence="3">Copper amine oxidase N-terminal domain-containing protein</fullName>
    </submittedName>
</protein>
<sequence length="244" mass="26940">MKKKIAIVLTLVLTFMAGAAFASASIKLTLNGKEIKTDVQPRMVNNRLLVPVRAAAEATGSAVDWDPKTSTVGIITPENIWDDPFPFEGNYSDRDTGFTKALGILNLYLATYTGSYITVGLPPYSSYVYPITDESTGAPGEHVEGTGAPGDYIPKYEILDARVIGGSKDEPIFEFAVRMWRHSQGDPEGVYDVFVISYIVGFVNNEANHNQGYYVTGQRNIDSKYLKNIVYGHQIKYDPWALSH</sequence>
<feature type="signal peptide" evidence="1">
    <location>
        <begin position="1"/>
        <end position="24"/>
    </location>
</feature>
<evidence type="ECO:0000313" key="3">
    <source>
        <dbReference type="EMBL" id="TZE82316.1"/>
    </source>
</evidence>
<feature type="chain" id="PRO_5039432704" evidence="1">
    <location>
        <begin position="25"/>
        <end position="244"/>
    </location>
</feature>
<accession>A0A5D8QEP7</accession>
<feature type="domain" description="Copper amine oxidase-like N-terminal" evidence="2">
    <location>
        <begin position="30"/>
        <end position="76"/>
    </location>
</feature>
<evidence type="ECO:0000313" key="4">
    <source>
        <dbReference type="Proteomes" id="UP000322976"/>
    </source>
</evidence>
<dbReference type="Proteomes" id="UP000322976">
    <property type="component" value="Unassembled WGS sequence"/>
</dbReference>
<dbReference type="InterPro" id="IPR012854">
    <property type="entry name" value="Cu_amine_oxidase-like_N"/>
</dbReference>
<keyword evidence="4" id="KW-1185">Reference proteome</keyword>
<gene>
    <name evidence="3" type="ORF">FWJ32_06090</name>
</gene>
<name>A0A5D8QEP7_9THEO</name>
<comment type="caution">
    <text evidence="3">The sequence shown here is derived from an EMBL/GenBank/DDBJ whole genome shotgun (WGS) entry which is preliminary data.</text>
</comment>
<dbReference type="Gene3D" id="3.30.457.10">
    <property type="entry name" value="Copper amine oxidase-like, N-terminal domain"/>
    <property type="match status" value="1"/>
</dbReference>
<keyword evidence="1" id="KW-0732">Signal</keyword>
<proteinExistence type="predicted"/>
<dbReference type="InterPro" id="IPR036582">
    <property type="entry name" value="Mao_N_sf"/>
</dbReference>
<dbReference type="EMBL" id="VTPS01000007">
    <property type="protein sequence ID" value="TZE82316.1"/>
    <property type="molecule type" value="Genomic_DNA"/>
</dbReference>
<dbReference type="SUPFAM" id="SSF55383">
    <property type="entry name" value="Copper amine oxidase, domain N"/>
    <property type="match status" value="1"/>
</dbReference>
<dbReference type="Pfam" id="PF07833">
    <property type="entry name" value="Cu_amine_oxidN1"/>
    <property type="match status" value="1"/>
</dbReference>
<dbReference type="RefSeq" id="WP_149545079.1">
    <property type="nucleotide sequence ID" value="NZ_VTPS01000007.1"/>
</dbReference>